<gene>
    <name evidence="1" type="ORF">HAX54_032721</name>
</gene>
<accession>A0ABS8VCK6</accession>
<proteinExistence type="predicted"/>
<protein>
    <submittedName>
        <fullName evidence="1">Uncharacterized protein</fullName>
    </submittedName>
</protein>
<comment type="caution">
    <text evidence="1">The sequence shown here is derived from an EMBL/GenBank/DDBJ whole genome shotgun (WGS) entry which is preliminary data.</text>
</comment>
<reference evidence="1 2" key="1">
    <citation type="journal article" date="2021" name="BMC Genomics">
        <title>Datura genome reveals duplications of psychoactive alkaloid biosynthetic genes and high mutation rate following tissue culture.</title>
        <authorList>
            <person name="Rajewski A."/>
            <person name="Carter-House D."/>
            <person name="Stajich J."/>
            <person name="Litt A."/>
        </authorList>
    </citation>
    <scope>NUCLEOTIDE SEQUENCE [LARGE SCALE GENOMIC DNA]</scope>
    <source>
        <strain evidence="1">AR-01</strain>
    </source>
</reference>
<feature type="non-terminal residue" evidence="1">
    <location>
        <position position="1"/>
    </location>
</feature>
<name>A0ABS8VCK6_DATST</name>
<dbReference type="Proteomes" id="UP000823775">
    <property type="component" value="Unassembled WGS sequence"/>
</dbReference>
<evidence type="ECO:0000313" key="2">
    <source>
        <dbReference type="Proteomes" id="UP000823775"/>
    </source>
</evidence>
<keyword evidence="2" id="KW-1185">Reference proteome</keyword>
<organism evidence="1 2">
    <name type="scientific">Datura stramonium</name>
    <name type="common">Jimsonweed</name>
    <name type="synonym">Common thornapple</name>
    <dbReference type="NCBI Taxonomy" id="4076"/>
    <lineage>
        <taxon>Eukaryota</taxon>
        <taxon>Viridiplantae</taxon>
        <taxon>Streptophyta</taxon>
        <taxon>Embryophyta</taxon>
        <taxon>Tracheophyta</taxon>
        <taxon>Spermatophyta</taxon>
        <taxon>Magnoliopsida</taxon>
        <taxon>eudicotyledons</taxon>
        <taxon>Gunneridae</taxon>
        <taxon>Pentapetalae</taxon>
        <taxon>asterids</taxon>
        <taxon>lamiids</taxon>
        <taxon>Solanales</taxon>
        <taxon>Solanaceae</taxon>
        <taxon>Solanoideae</taxon>
        <taxon>Datureae</taxon>
        <taxon>Datura</taxon>
    </lineage>
</organism>
<dbReference type="EMBL" id="JACEIK010004168">
    <property type="protein sequence ID" value="MCD9644496.1"/>
    <property type="molecule type" value="Genomic_DNA"/>
</dbReference>
<evidence type="ECO:0000313" key="1">
    <source>
        <dbReference type="EMBL" id="MCD9644496.1"/>
    </source>
</evidence>
<sequence length="101" mass="11699">AMNEAKEMKQLFNLYGFGWITRTPDNFSTNMVREFCANYLTTIENQTLVGKKVKEKPRLESLIVRGWAVDVLEQDIARMLYGPDYQTPTSIAEFDHHIEAL</sequence>